<dbReference type="Proteomes" id="UP000615026">
    <property type="component" value="Unassembled WGS sequence"/>
</dbReference>
<dbReference type="PROSITE" id="PS50005">
    <property type="entry name" value="TPR"/>
    <property type="match status" value="1"/>
</dbReference>
<dbReference type="AlphaFoldDB" id="A0A929A0E7"/>
<dbReference type="EMBL" id="JADEXP010000569">
    <property type="protein sequence ID" value="MBE9070874.1"/>
    <property type="molecule type" value="Genomic_DNA"/>
</dbReference>
<dbReference type="InterPro" id="IPR011990">
    <property type="entry name" value="TPR-like_helical_dom_sf"/>
</dbReference>
<dbReference type="SMART" id="SM00028">
    <property type="entry name" value="TPR"/>
    <property type="match status" value="6"/>
</dbReference>
<dbReference type="Pfam" id="PF13432">
    <property type="entry name" value="TPR_16"/>
    <property type="match status" value="2"/>
</dbReference>
<dbReference type="PANTHER" id="PTHR10098">
    <property type="entry name" value="RAPSYN-RELATED"/>
    <property type="match status" value="1"/>
</dbReference>
<feature type="repeat" description="TPR" evidence="1">
    <location>
        <begin position="95"/>
        <end position="128"/>
    </location>
</feature>
<keyword evidence="4" id="KW-1185">Reference proteome</keyword>
<gene>
    <name evidence="3" type="ORF">IQ260_30005</name>
</gene>
<comment type="caution">
    <text evidence="3">The sequence shown here is derived from an EMBL/GenBank/DDBJ whole genome shotgun (WGS) entry which is preliminary data.</text>
</comment>
<dbReference type="RefSeq" id="WP_193996707.1">
    <property type="nucleotide sequence ID" value="NZ_JADEXP010000569.1"/>
</dbReference>
<proteinExistence type="predicted"/>
<accession>A0A929A0E7</accession>
<feature type="non-terminal residue" evidence="3">
    <location>
        <position position="518"/>
    </location>
</feature>
<dbReference type="Gene3D" id="1.25.40.10">
    <property type="entry name" value="Tetratricopeptide repeat domain"/>
    <property type="match status" value="1"/>
</dbReference>
<dbReference type="SUPFAM" id="SSF48452">
    <property type="entry name" value="TPR-like"/>
    <property type="match status" value="1"/>
</dbReference>
<name>A0A929A0E7_LEPEC</name>
<feature type="region of interest" description="Disordered" evidence="2">
    <location>
        <begin position="356"/>
        <end position="376"/>
    </location>
</feature>
<evidence type="ECO:0000313" key="3">
    <source>
        <dbReference type="EMBL" id="MBE9070874.1"/>
    </source>
</evidence>
<keyword evidence="1" id="KW-0802">TPR repeat</keyword>
<dbReference type="InterPro" id="IPR019734">
    <property type="entry name" value="TPR_rpt"/>
</dbReference>
<sequence>MRSHPKNRQHRRFRRGWLAVLAVLTALLCIVMPPLVTGAIASVSIAQTQVQTQDSESLEQQGRAAYETGDYSAAVEAFQRAASDYAAQGQPWQQAIALANLSLSYQQLGQWSEAAAAIESALELVPAVVDAPPALWASRGKVLSVQGQLLDAQGNTSEAERVWIDAATAYDKAGQPRQKVQVQLNQARMLLTAGFYSRALTLVETALTEQPNDAVTVDALRLHGDLLRLTGDREKAAEQLDQALKLAQTADPTAVSQIHISLGTLAEANNNQDVALENYRLAAATSDSQPRLSAQVNQLQLLVNQEDWAAIASLLPPLMDQLQAQPPNRETIYTRITVGQTLLNLRQAVDDALDKVPPAAAPPSTVPDDSVSTTEVPDDAVPVAVVPAATVDDLLILVNELPSGDAIATLLLETYAAAQQLGDVRAQTYALSTLGQLYMQTQQWKVAKQQTLTALSLAQGAGLVEIEYQLQAQLCQILQNPDAAGSGDEAISACRAAVDNANLLREDLAAKGSDASFN</sequence>
<evidence type="ECO:0000256" key="2">
    <source>
        <dbReference type="SAM" id="MobiDB-lite"/>
    </source>
</evidence>
<evidence type="ECO:0000256" key="1">
    <source>
        <dbReference type="PROSITE-ProRule" id="PRU00339"/>
    </source>
</evidence>
<protein>
    <submittedName>
        <fullName evidence="3">Tetratricopeptide repeat protein</fullName>
    </submittedName>
</protein>
<organism evidence="3 4">
    <name type="scientific">Leptolyngbya cf. ectocarpi LEGE 11479</name>
    <dbReference type="NCBI Taxonomy" id="1828722"/>
    <lineage>
        <taxon>Bacteria</taxon>
        <taxon>Bacillati</taxon>
        <taxon>Cyanobacteriota</taxon>
        <taxon>Cyanophyceae</taxon>
        <taxon>Leptolyngbyales</taxon>
        <taxon>Leptolyngbyaceae</taxon>
        <taxon>Leptolyngbya group</taxon>
        <taxon>Leptolyngbya</taxon>
    </lineage>
</organism>
<evidence type="ECO:0000313" key="4">
    <source>
        <dbReference type="Proteomes" id="UP000615026"/>
    </source>
</evidence>
<reference evidence="3" key="1">
    <citation type="submission" date="2020-10" db="EMBL/GenBank/DDBJ databases">
        <authorList>
            <person name="Castelo-Branco R."/>
            <person name="Eusebio N."/>
            <person name="Adriana R."/>
            <person name="Vieira A."/>
            <person name="Brugerolle De Fraissinette N."/>
            <person name="Rezende De Castro R."/>
            <person name="Schneider M.P."/>
            <person name="Vasconcelos V."/>
            <person name="Leao P.N."/>
        </authorList>
    </citation>
    <scope>NUCLEOTIDE SEQUENCE</scope>
    <source>
        <strain evidence="3">LEGE 11479</strain>
    </source>
</reference>